<accession>R9GZ34</accession>
<dbReference type="PRINTS" id="PR00455">
    <property type="entry name" value="HTHTETR"/>
</dbReference>
<evidence type="ECO:0000313" key="6">
    <source>
        <dbReference type="EMBL" id="EOR94219.1"/>
    </source>
</evidence>
<evidence type="ECO:0000259" key="5">
    <source>
        <dbReference type="PROSITE" id="PS50977"/>
    </source>
</evidence>
<dbReference type="Proteomes" id="UP000014174">
    <property type="component" value="Unassembled WGS sequence"/>
</dbReference>
<dbReference type="SUPFAM" id="SSF48498">
    <property type="entry name" value="Tetracyclin repressor-like, C-terminal domain"/>
    <property type="match status" value="1"/>
</dbReference>
<dbReference type="InterPro" id="IPR011075">
    <property type="entry name" value="TetR_C"/>
</dbReference>
<reference evidence="6 7" key="1">
    <citation type="journal article" date="2013" name="Genome Announc.">
        <title>Draft Genome Sequence of Arcticibacter svalbardensis Strain MN12-7T, a Member of the Family Sphingobacteriaceae Isolated from an Arctic Soil Sample.</title>
        <authorList>
            <person name="Shivaji S."/>
            <person name="Ara S."/>
            <person name="Prasad S."/>
            <person name="Manasa B.P."/>
            <person name="Begum Z."/>
            <person name="Singh A."/>
            <person name="Kumar Pinnaka A."/>
        </authorList>
    </citation>
    <scope>NUCLEOTIDE SEQUENCE [LARGE SCALE GENOMIC DNA]</scope>
    <source>
        <strain evidence="6 7">MN12-7</strain>
    </source>
</reference>
<dbReference type="Gene3D" id="1.10.10.60">
    <property type="entry name" value="Homeodomain-like"/>
    <property type="match status" value="1"/>
</dbReference>
<dbReference type="PANTHER" id="PTHR47506">
    <property type="entry name" value="TRANSCRIPTIONAL REGULATORY PROTEIN"/>
    <property type="match status" value="1"/>
</dbReference>
<dbReference type="RefSeq" id="WP_016195866.1">
    <property type="nucleotide sequence ID" value="NZ_AQPN01000095.1"/>
</dbReference>
<dbReference type="AlphaFoldDB" id="R9GZ34"/>
<dbReference type="PANTHER" id="PTHR47506:SF10">
    <property type="entry name" value="TRANSCRIPTIONAL REGULATORY PROTEIN"/>
    <property type="match status" value="1"/>
</dbReference>
<dbReference type="InterPro" id="IPR001647">
    <property type="entry name" value="HTH_TetR"/>
</dbReference>
<dbReference type="OrthoDB" id="9795242at2"/>
<sequence length="191" mass="21435">MTKDFNEDDILRKAILIFWEKGYNATSIHDLIDGLGIGRSSIYHAFGDKHSLFVKALELYQSEGTEKIKDIVENAPSLKMALETLLNAVAKDILNTTCPKGCFKVNSEVEVAAQDEIVNKLVYNDDLIIEEALHKAFKKGQQNGEIQASKAPLALARFFCNTIAGMRVYAKFRNERQFFDDIAKKALFVIG</sequence>
<evidence type="ECO:0000256" key="1">
    <source>
        <dbReference type="ARBA" id="ARBA00023015"/>
    </source>
</evidence>
<feature type="DNA-binding region" description="H-T-H motif" evidence="4">
    <location>
        <begin position="27"/>
        <end position="46"/>
    </location>
</feature>
<dbReference type="PATRIC" id="fig|1150600.3.peg.2608"/>
<dbReference type="InterPro" id="IPR009057">
    <property type="entry name" value="Homeodomain-like_sf"/>
</dbReference>
<evidence type="ECO:0000313" key="7">
    <source>
        <dbReference type="Proteomes" id="UP000014174"/>
    </source>
</evidence>
<dbReference type="Pfam" id="PF16925">
    <property type="entry name" value="TetR_C_13"/>
    <property type="match status" value="1"/>
</dbReference>
<comment type="caution">
    <text evidence="6">The sequence shown here is derived from an EMBL/GenBank/DDBJ whole genome shotgun (WGS) entry which is preliminary data.</text>
</comment>
<gene>
    <name evidence="6" type="ORF">ADIARSV_2635</name>
</gene>
<dbReference type="Pfam" id="PF00440">
    <property type="entry name" value="TetR_N"/>
    <property type="match status" value="1"/>
</dbReference>
<proteinExistence type="predicted"/>
<keyword evidence="3" id="KW-0804">Transcription</keyword>
<dbReference type="GO" id="GO:0003677">
    <property type="term" value="F:DNA binding"/>
    <property type="evidence" value="ECO:0007669"/>
    <property type="project" value="UniProtKB-UniRule"/>
</dbReference>
<evidence type="ECO:0000256" key="3">
    <source>
        <dbReference type="ARBA" id="ARBA00023163"/>
    </source>
</evidence>
<dbReference type="EMBL" id="AQPN01000095">
    <property type="protein sequence ID" value="EOR94219.1"/>
    <property type="molecule type" value="Genomic_DNA"/>
</dbReference>
<dbReference type="Gene3D" id="1.10.357.10">
    <property type="entry name" value="Tetracycline Repressor, domain 2"/>
    <property type="match status" value="1"/>
</dbReference>
<protein>
    <submittedName>
        <fullName evidence="6">Transcriptional regulator, TetR family</fullName>
    </submittedName>
</protein>
<organism evidence="6 7">
    <name type="scientific">Arcticibacter svalbardensis MN12-7</name>
    <dbReference type="NCBI Taxonomy" id="1150600"/>
    <lineage>
        <taxon>Bacteria</taxon>
        <taxon>Pseudomonadati</taxon>
        <taxon>Bacteroidota</taxon>
        <taxon>Sphingobacteriia</taxon>
        <taxon>Sphingobacteriales</taxon>
        <taxon>Sphingobacteriaceae</taxon>
        <taxon>Arcticibacter</taxon>
    </lineage>
</organism>
<keyword evidence="2 4" id="KW-0238">DNA-binding</keyword>
<keyword evidence="7" id="KW-1185">Reference proteome</keyword>
<dbReference type="SUPFAM" id="SSF46689">
    <property type="entry name" value="Homeodomain-like"/>
    <property type="match status" value="1"/>
</dbReference>
<name>R9GZ34_9SPHI</name>
<dbReference type="STRING" id="1150600.ADIARSV_2635"/>
<dbReference type="eggNOG" id="COG1309">
    <property type="taxonomic scope" value="Bacteria"/>
</dbReference>
<evidence type="ECO:0000256" key="4">
    <source>
        <dbReference type="PROSITE-ProRule" id="PRU00335"/>
    </source>
</evidence>
<evidence type="ECO:0000256" key="2">
    <source>
        <dbReference type="ARBA" id="ARBA00023125"/>
    </source>
</evidence>
<dbReference type="InterPro" id="IPR036271">
    <property type="entry name" value="Tet_transcr_reg_TetR-rel_C_sf"/>
</dbReference>
<keyword evidence="1" id="KW-0805">Transcription regulation</keyword>
<feature type="domain" description="HTH tetR-type" evidence="5">
    <location>
        <begin position="4"/>
        <end position="64"/>
    </location>
</feature>
<dbReference type="PROSITE" id="PS50977">
    <property type="entry name" value="HTH_TETR_2"/>
    <property type="match status" value="1"/>
</dbReference>